<feature type="region of interest" description="Disordered" evidence="1">
    <location>
        <begin position="253"/>
        <end position="287"/>
    </location>
</feature>
<accession>A0A6F8Y0R5</accession>
<feature type="transmembrane region" description="Helical" evidence="2">
    <location>
        <begin position="55"/>
        <end position="76"/>
    </location>
</feature>
<dbReference type="EMBL" id="AP022870">
    <property type="protein sequence ID" value="BCB79629.1"/>
    <property type="molecule type" value="Genomic_DNA"/>
</dbReference>
<proteinExistence type="predicted"/>
<reference evidence="3 4" key="1">
    <citation type="submission" date="2020-03" db="EMBL/GenBank/DDBJ databases">
        <title>Whole genome shotgun sequence of Phytohabitans flavus NBRC 107702.</title>
        <authorList>
            <person name="Komaki H."/>
            <person name="Tamura T."/>
        </authorList>
    </citation>
    <scope>NUCLEOTIDE SEQUENCE [LARGE SCALE GENOMIC DNA]</scope>
    <source>
        <strain evidence="3 4">NBRC 107702</strain>
    </source>
</reference>
<dbReference type="AlphaFoldDB" id="A0A6F8Y0R5"/>
<evidence type="ECO:0000256" key="1">
    <source>
        <dbReference type="SAM" id="MobiDB-lite"/>
    </source>
</evidence>
<protein>
    <submittedName>
        <fullName evidence="3">Uncharacterized protein</fullName>
    </submittedName>
</protein>
<name>A0A6F8Y0R5_9ACTN</name>
<evidence type="ECO:0000313" key="3">
    <source>
        <dbReference type="EMBL" id="BCB79629.1"/>
    </source>
</evidence>
<reference evidence="3 4" key="2">
    <citation type="submission" date="2020-03" db="EMBL/GenBank/DDBJ databases">
        <authorList>
            <person name="Ichikawa N."/>
            <person name="Kimura A."/>
            <person name="Kitahashi Y."/>
            <person name="Uohara A."/>
        </authorList>
    </citation>
    <scope>NUCLEOTIDE SEQUENCE [LARGE SCALE GENOMIC DNA]</scope>
    <source>
        <strain evidence="3 4">NBRC 107702</strain>
    </source>
</reference>
<dbReference type="Proteomes" id="UP000502508">
    <property type="component" value="Chromosome"/>
</dbReference>
<dbReference type="RefSeq" id="WP_173039649.1">
    <property type="nucleotide sequence ID" value="NZ_AP022870.1"/>
</dbReference>
<keyword evidence="4" id="KW-1185">Reference proteome</keyword>
<sequence length="287" mass="30000">MRIVRTAAGLLLLTIGLPVLLVGGALWTAMQHRDASAGVTVDLGVEVHPGWLAPATWGLLVAGAALIVLGVATLAWPVRRPARARPATLADVLPPPTLAPTPVAAGARPGWAAPTPMPVQPILAWPPQPSVSITPAPLPAPGAPLPPAATPAYASASVPPGAVSGATVVPQAPSCPPRPQALSWLPLRWPLAARLRGGELAEGSRDGELSAGLRDSARVASLRDRTRLTPKRPGRSVRTCLARLTWPMRWGTRHRVPLHPPPQDRRRPAHGQIGAAALPPTARRNRD</sequence>
<evidence type="ECO:0000313" key="4">
    <source>
        <dbReference type="Proteomes" id="UP000502508"/>
    </source>
</evidence>
<keyword evidence="2" id="KW-0472">Membrane</keyword>
<gene>
    <name evidence="3" type="ORF">Pflav_060390</name>
</gene>
<evidence type="ECO:0000256" key="2">
    <source>
        <dbReference type="SAM" id="Phobius"/>
    </source>
</evidence>
<keyword evidence="2" id="KW-1133">Transmembrane helix</keyword>
<organism evidence="3 4">
    <name type="scientific">Phytohabitans flavus</name>
    <dbReference type="NCBI Taxonomy" id="1076124"/>
    <lineage>
        <taxon>Bacteria</taxon>
        <taxon>Bacillati</taxon>
        <taxon>Actinomycetota</taxon>
        <taxon>Actinomycetes</taxon>
        <taxon>Micromonosporales</taxon>
        <taxon>Micromonosporaceae</taxon>
    </lineage>
</organism>
<keyword evidence="2" id="KW-0812">Transmembrane</keyword>
<dbReference type="KEGG" id="pfla:Pflav_060390"/>